<evidence type="ECO:0000313" key="2">
    <source>
        <dbReference type="Proteomes" id="UP001060085"/>
    </source>
</evidence>
<gene>
    <name evidence="1" type="ORF">M9H77_23038</name>
</gene>
<proteinExistence type="predicted"/>
<evidence type="ECO:0000313" key="1">
    <source>
        <dbReference type="EMBL" id="KAI5663715.1"/>
    </source>
</evidence>
<organism evidence="1 2">
    <name type="scientific">Catharanthus roseus</name>
    <name type="common">Madagascar periwinkle</name>
    <name type="synonym">Vinca rosea</name>
    <dbReference type="NCBI Taxonomy" id="4058"/>
    <lineage>
        <taxon>Eukaryota</taxon>
        <taxon>Viridiplantae</taxon>
        <taxon>Streptophyta</taxon>
        <taxon>Embryophyta</taxon>
        <taxon>Tracheophyta</taxon>
        <taxon>Spermatophyta</taxon>
        <taxon>Magnoliopsida</taxon>
        <taxon>eudicotyledons</taxon>
        <taxon>Gunneridae</taxon>
        <taxon>Pentapetalae</taxon>
        <taxon>asterids</taxon>
        <taxon>lamiids</taxon>
        <taxon>Gentianales</taxon>
        <taxon>Apocynaceae</taxon>
        <taxon>Rauvolfioideae</taxon>
        <taxon>Vinceae</taxon>
        <taxon>Catharanthinae</taxon>
        <taxon>Catharanthus</taxon>
    </lineage>
</organism>
<reference evidence="2" key="1">
    <citation type="journal article" date="2023" name="Nat. Plants">
        <title>Single-cell RNA sequencing provides a high-resolution roadmap for understanding the multicellular compartmentation of specialized metabolism.</title>
        <authorList>
            <person name="Sun S."/>
            <person name="Shen X."/>
            <person name="Li Y."/>
            <person name="Li Y."/>
            <person name="Wang S."/>
            <person name="Li R."/>
            <person name="Zhang H."/>
            <person name="Shen G."/>
            <person name="Guo B."/>
            <person name="Wei J."/>
            <person name="Xu J."/>
            <person name="St-Pierre B."/>
            <person name="Chen S."/>
            <person name="Sun C."/>
        </authorList>
    </citation>
    <scope>NUCLEOTIDE SEQUENCE [LARGE SCALE GENOMIC DNA]</scope>
</reference>
<dbReference type="Proteomes" id="UP001060085">
    <property type="component" value="Linkage Group LG05"/>
</dbReference>
<comment type="caution">
    <text evidence="1">The sequence shown here is derived from an EMBL/GenBank/DDBJ whole genome shotgun (WGS) entry which is preliminary data.</text>
</comment>
<name>A0ACC0AS57_CATRO</name>
<accession>A0ACC0AS57</accession>
<dbReference type="EMBL" id="CM044705">
    <property type="protein sequence ID" value="KAI5663715.1"/>
    <property type="molecule type" value="Genomic_DNA"/>
</dbReference>
<protein>
    <submittedName>
        <fullName evidence="1">Uncharacterized protein</fullName>
    </submittedName>
</protein>
<sequence>MAGEQPIRPKRSLALGHDARTLSPLARSGYSLPESSSIVILSTIPATPVIWSVNFLSLGYYLGSLDEFLLMCKLRLIGTQISFMLNPLLLPVLSIFDFPLMIHAHVPSCFLENTPSLPVVENLSTKVLSIDANHVHPFINKLSPIAVLPPLTAWSSINQFMEDIDEGIERELALFVEHYNKNLVKEFYANLTEEFGNPESPAYSQGYVKGHVIDFSRAYRAKYLNCPHYSDIKVTSLEEESDFDEVNKALIGDAGAV</sequence>
<keyword evidence="2" id="KW-1185">Reference proteome</keyword>